<gene>
    <name evidence="3" type="ORF">ACFSYJ_43960</name>
</gene>
<keyword evidence="4" id="KW-1185">Reference proteome</keyword>
<dbReference type="Pfam" id="PF03703">
    <property type="entry name" value="bPH_2"/>
    <property type="match status" value="1"/>
</dbReference>
<comment type="caution">
    <text evidence="3">The sequence shown here is derived from an EMBL/GenBank/DDBJ whole genome shotgun (WGS) entry which is preliminary data.</text>
</comment>
<evidence type="ECO:0000313" key="3">
    <source>
        <dbReference type="EMBL" id="MFD2465627.1"/>
    </source>
</evidence>
<feature type="transmembrane region" description="Helical" evidence="1">
    <location>
        <begin position="51"/>
        <end position="75"/>
    </location>
</feature>
<evidence type="ECO:0000313" key="4">
    <source>
        <dbReference type="Proteomes" id="UP001597419"/>
    </source>
</evidence>
<dbReference type="RefSeq" id="WP_345408711.1">
    <property type="nucleotide sequence ID" value="NZ_BAABHG010000030.1"/>
</dbReference>
<keyword evidence="1" id="KW-0472">Membrane</keyword>
<protein>
    <submittedName>
        <fullName evidence="3">PH domain-containing protein</fullName>
    </submittedName>
</protein>
<keyword evidence="1" id="KW-0812">Transmembrane</keyword>
<reference evidence="4" key="1">
    <citation type="journal article" date="2019" name="Int. J. Syst. Evol. Microbiol.">
        <title>The Global Catalogue of Microorganisms (GCM) 10K type strain sequencing project: providing services to taxonomists for standard genome sequencing and annotation.</title>
        <authorList>
            <consortium name="The Broad Institute Genomics Platform"/>
            <consortium name="The Broad Institute Genome Sequencing Center for Infectious Disease"/>
            <person name="Wu L."/>
            <person name="Ma J."/>
        </authorList>
    </citation>
    <scope>NUCLEOTIDE SEQUENCE [LARGE SCALE GENOMIC DNA]</scope>
    <source>
        <strain evidence="4">CGMCC 4.7643</strain>
    </source>
</reference>
<dbReference type="PANTHER" id="PTHR34473:SF3">
    <property type="entry name" value="TRANSMEMBRANE PROTEIN-RELATED"/>
    <property type="match status" value="1"/>
</dbReference>
<dbReference type="EMBL" id="JBHUKU010000035">
    <property type="protein sequence ID" value="MFD2465627.1"/>
    <property type="molecule type" value="Genomic_DNA"/>
</dbReference>
<feature type="domain" description="YdbS-like PH" evidence="2">
    <location>
        <begin position="75"/>
        <end position="153"/>
    </location>
</feature>
<keyword evidence="1" id="KW-1133">Transmembrane helix</keyword>
<sequence>METNTVALRPPRHALDRRAIAWWRAQSALVFGVPVVALVVLGLLIPPARTALLIPGVVLAVLGAAWVIALPLWWYRVHRWENTETAVYSRSGFFWQEWRVAPLSRIQTVDTLRGPLEQMFGLATLTVTTASARGAIKIHGLDAELAARVAEQLTELTQATPGDAT</sequence>
<accession>A0ABW5GXE8</accession>
<proteinExistence type="predicted"/>
<dbReference type="InterPro" id="IPR005182">
    <property type="entry name" value="YdbS-like_PH"/>
</dbReference>
<feature type="transmembrane region" description="Helical" evidence="1">
    <location>
        <begin position="21"/>
        <end position="45"/>
    </location>
</feature>
<evidence type="ECO:0000259" key="2">
    <source>
        <dbReference type="Pfam" id="PF03703"/>
    </source>
</evidence>
<evidence type="ECO:0000256" key="1">
    <source>
        <dbReference type="SAM" id="Phobius"/>
    </source>
</evidence>
<dbReference type="PANTHER" id="PTHR34473">
    <property type="entry name" value="UPF0699 TRANSMEMBRANE PROTEIN YDBS"/>
    <property type="match status" value="1"/>
</dbReference>
<organism evidence="3 4">
    <name type="scientific">Amycolatopsis samaneae</name>
    <dbReference type="NCBI Taxonomy" id="664691"/>
    <lineage>
        <taxon>Bacteria</taxon>
        <taxon>Bacillati</taxon>
        <taxon>Actinomycetota</taxon>
        <taxon>Actinomycetes</taxon>
        <taxon>Pseudonocardiales</taxon>
        <taxon>Pseudonocardiaceae</taxon>
        <taxon>Amycolatopsis</taxon>
    </lineage>
</organism>
<name>A0ABW5GXE8_9PSEU</name>
<dbReference type="Proteomes" id="UP001597419">
    <property type="component" value="Unassembled WGS sequence"/>
</dbReference>